<sequence>MTYSNNQDLYFIKANKLLGINPNFSESNNLSKAVIPNFIMTQLAVFLQENDSTNRGITEQGRDAGVPDKSSFSLKDVFQGLLVTAIAFTEIERKHALEMIAVSFQKVKESLLNSKMYDLAHLMDLAIEKIQLASHKESIQEQDLFLAEVLDVINEMEFNLDDEISSNNNLEIVNMSYEDLRLNMSRFAAKEISPNDL</sequence>
<accession>A0A0V8A0J0</accession>
<evidence type="ECO:0000313" key="1">
    <source>
        <dbReference type="EMBL" id="KST70143.1"/>
    </source>
</evidence>
<name>A0A0V8A0J0_9CYAN</name>
<evidence type="ECO:0000313" key="2">
    <source>
        <dbReference type="Proteomes" id="UP000053372"/>
    </source>
</evidence>
<dbReference type="Proteomes" id="UP000053372">
    <property type="component" value="Unassembled WGS sequence"/>
</dbReference>
<keyword evidence="2" id="KW-1185">Reference proteome</keyword>
<protein>
    <submittedName>
        <fullName evidence="1">Uncharacterized protein</fullName>
    </submittedName>
</protein>
<gene>
    <name evidence="1" type="ORF">BC008_06840</name>
</gene>
<dbReference type="RefSeq" id="WP_027845521.1">
    <property type="nucleotide sequence ID" value="NZ_LMTZ01000003.1"/>
</dbReference>
<organism evidence="1 2">
    <name type="scientific">Mastigocoleus testarum BC008</name>
    <dbReference type="NCBI Taxonomy" id="371196"/>
    <lineage>
        <taxon>Bacteria</taxon>
        <taxon>Bacillati</taxon>
        <taxon>Cyanobacteriota</taxon>
        <taxon>Cyanophyceae</taxon>
        <taxon>Nostocales</taxon>
        <taxon>Hapalosiphonaceae</taxon>
        <taxon>Mastigocoleus</taxon>
    </lineage>
</organism>
<reference evidence="1 2" key="1">
    <citation type="journal article" date="2015" name="Genome Announc.">
        <title>Draft Genome of the Euendolithic (true boring) Cyanobacterium Mastigocoleus testarum strain BC008.</title>
        <authorList>
            <person name="Guida B.S."/>
            <person name="Garcia-Pichel F."/>
        </authorList>
    </citation>
    <scope>NUCLEOTIDE SEQUENCE [LARGE SCALE GENOMIC DNA]</scope>
    <source>
        <strain evidence="1 2">BC008</strain>
    </source>
</reference>
<dbReference type="AlphaFoldDB" id="A0A0V8A0J0"/>
<proteinExistence type="predicted"/>
<comment type="caution">
    <text evidence="1">The sequence shown here is derived from an EMBL/GenBank/DDBJ whole genome shotgun (WGS) entry which is preliminary data.</text>
</comment>
<dbReference type="EMBL" id="LMTZ01000003">
    <property type="protein sequence ID" value="KST70143.1"/>
    <property type="molecule type" value="Genomic_DNA"/>
</dbReference>